<protein>
    <submittedName>
        <fullName evidence="1">Uncharacterized protein</fullName>
    </submittedName>
</protein>
<proteinExistence type="predicted"/>
<name>A0A0F8XFP1_9ZZZZ</name>
<dbReference type="AlphaFoldDB" id="A0A0F8XFP1"/>
<gene>
    <name evidence="1" type="ORF">LCGC14_2951450</name>
</gene>
<dbReference type="EMBL" id="LAZR01059482">
    <property type="protein sequence ID" value="KKK67698.1"/>
    <property type="molecule type" value="Genomic_DNA"/>
</dbReference>
<reference evidence="1" key="1">
    <citation type="journal article" date="2015" name="Nature">
        <title>Complex archaea that bridge the gap between prokaryotes and eukaryotes.</title>
        <authorList>
            <person name="Spang A."/>
            <person name="Saw J.H."/>
            <person name="Jorgensen S.L."/>
            <person name="Zaremba-Niedzwiedzka K."/>
            <person name="Martijn J."/>
            <person name="Lind A.E."/>
            <person name="van Eijk R."/>
            <person name="Schleper C."/>
            <person name="Guy L."/>
            <person name="Ettema T.J."/>
        </authorList>
    </citation>
    <scope>NUCLEOTIDE SEQUENCE</scope>
</reference>
<organism evidence="1">
    <name type="scientific">marine sediment metagenome</name>
    <dbReference type="NCBI Taxonomy" id="412755"/>
    <lineage>
        <taxon>unclassified sequences</taxon>
        <taxon>metagenomes</taxon>
        <taxon>ecological metagenomes</taxon>
    </lineage>
</organism>
<feature type="non-terminal residue" evidence="1">
    <location>
        <position position="127"/>
    </location>
</feature>
<evidence type="ECO:0000313" key="1">
    <source>
        <dbReference type="EMBL" id="KKK67698.1"/>
    </source>
</evidence>
<comment type="caution">
    <text evidence="1">The sequence shown here is derived from an EMBL/GenBank/DDBJ whole genome shotgun (WGS) entry which is preliminary data.</text>
</comment>
<sequence length="127" mass="14281">MDVLKIAELGLGSLGIGQQSGYDEKARKEAIKRYEEARGMSQELRGRVLPKIDRLGSEQMKMLEGSGVQQKRDVRRRAQTRLAGVQSNLQRRGLGNTTVGASMAKGFGEYEEDQLARIDEQVRQERM</sequence>
<accession>A0A0F8XFP1</accession>